<dbReference type="HAMAP" id="MF_00137">
    <property type="entry name" value="SAICAR_synth"/>
    <property type="match status" value="1"/>
</dbReference>
<sequence>MEFNMNLDKGNLLYKGKAKDIYQTSQPQQVIVKFRDDITAGDGEKKEVMSLKGYYNSLISAKLFELLEDAGIKTQYIDLPEPGYMLSHKLDMIPLEVITRNIAAGSLLRKYPFQEGQTFNPPIIQMDYKNDEYHDPMLNDDIIRALDLASSEDLETIREITLQINAVLKSFLESRGLIFPDFKIEFGRDDDGNIVLGDEISPDTCRFWDSETCDILDKDLFRKGESGVIEAYQKVANIILDDEDKERWNLDF</sequence>
<dbReference type="InterPro" id="IPR050089">
    <property type="entry name" value="SAICAR_synthetase"/>
</dbReference>
<evidence type="ECO:0000256" key="2">
    <source>
        <dbReference type="ARBA" id="ARBA00010190"/>
    </source>
</evidence>
<dbReference type="NCBIfam" id="TIGR00081">
    <property type="entry name" value="purC"/>
    <property type="match status" value="1"/>
</dbReference>
<dbReference type="InterPro" id="IPR033934">
    <property type="entry name" value="SAICAR_synt_PurC"/>
</dbReference>
<dbReference type="GO" id="GO:0006189">
    <property type="term" value="P:'de novo' IMP biosynthetic process"/>
    <property type="evidence" value="ECO:0007669"/>
    <property type="project" value="UniProtKB-UniRule"/>
</dbReference>
<dbReference type="GO" id="GO:0004639">
    <property type="term" value="F:phosphoribosylaminoimidazolesuccinocarboxamide synthase activity"/>
    <property type="evidence" value="ECO:0007669"/>
    <property type="project" value="UniProtKB-UniRule"/>
</dbReference>
<keyword evidence="5 8" id="KW-0658">Purine biosynthesis</keyword>
<dbReference type="FunFam" id="3.30.470.20:FF:000006">
    <property type="entry name" value="Phosphoribosylaminoimidazole-succinocarboxamide synthase"/>
    <property type="match status" value="1"/>
</dbReference>
<organism evidence="10 11">
    <name type="scientific">Methanobacterium subterraneum</name>
    <dbReference type="NCBI Taxonomy" id="59277"/>
    <lineage>
        <taxon>Archaea</taxon>
        <taxon>Methanobacteriati</taxon>
        <taxon>Methanobacteriota</taxon>
        <taxon>Methanomada group</taxon>
        <taxon>Methanobacteria</taxon>
        <taxon>Methanobacteriales</taxon>
        <taxon>Methanobacteriaceae</taxon>
        <taxon>Methanobacterium</taxon>
    </lineage>
</organism>
<comment type="pathway">
    <text evidence="1 8">Purine metabolism; IMP biosynthesis via de novo pathway; 5-amino-1-(5-phospho-D-ribosyl)imidazole-4-carboxamide from 5-amino-1-(5-phospho-D-ribosyl)imidazole-4-carboxylate: step 1/2.</text>
</comment>
<reference evidence="10 11" key="1">
    <citation type="submission" date="2016-10" db="EMBL/GenBank/DDBJ databases">
        <title>Comparative genomics between deep and shallow subseafloor isolates.</title>
        <authorList>
            <person name="Ishii S."/>
            <person name="Miller J.R."/>
            <person name="Sutton G."/>
            <person name="Suzuki S."/>
            <person name="Methe B."/>
            <person name="Inagaki F."/>
            <person name="Imachi H."/>
        </authorList>
    </citation>
    <scope>NUCLEOTIDE SEQUENCE [LARGE SCALE GENOMIC DNA]</scope>
    <source>
        <strain evidence="10 11">MO-MB1</strain>
    </source>
</reference>
<keyword evidence="6 8" id="KW-0067">ATP-binding</keyword>
<comment type="catalytic activity">
    <reaction evidence="7 8">
        <text>5-amino-1-(5-phospho-D-ribosyl)imidazole-4-carboxylate + L-aspartate + ATP = (2S)-2-[5-amino-1-(5-phospho-beta-D-ribosyl)imidazole-4-carboxamido]succinate + ADP + phosphate + 2 H(+)</text>
        <dbReference type="Rhea" id="RHEA:22628"/>
        <dbReference type="ChEBI" id="CHEBI:15378"/>
        <dbReference type="ChEBI" id="CHEBI:29991"/>
        <dbReference type="ChEBI" id="CHEBI:30616"/>
        <dbReference type="ChEBI" id="CHEBI:43474"/>
        <dbReference type="ChEBI" id="CHEBI:58443"/>
        <dbReference type="ChEBI" id="CHEBI:77657"/>
        <dbReference type="ChEBI" id="CHEBI:456216"/>
        <dbReference type="EC" id="6.3.2.6"/>
    </reaction>
</comment>
<dbReference type="SUPFAM" id="SSF56104">
    <property type="entry name" value="SAICAR synthase-like"/>
    <property type="match status" value="1"/>
</dbReference>
<keyword evidence="3 8" id="KW-0436">Ligase</keyword>
<dbReference type="UniPathway" id="UPA00074">
    <property type="reaction ID" value="UER00131"/>
</dbReference>
<dbReference type="GO" id="GO:0009236">
    <property type="term" value="P:cobalamin biosynthetic process"/>
    <property type="evidence" value="ECO:0007669"/>
    <property type="project" value="InterPro"/>
</dbReference>
<dbReference type="InterPro" id="IPR028923">
    <property type="entry name" value="SAICAR_synt/ADE2_N"/>
</dbReference>
<dbReference type="InterPro" id="IPR001636">
    <property type="entry name" value="SAICAR_synth"/>
</dbReference>
<evidence type="ECO:0000256" key="5">
    <source>
        <dbReference type="ARBA" id="ARBA00022755"/>
    </source>
</evidence>
<dbReference type="EMBL" id="CP017766">
    <property type="protein sequence ID" value="AUB56674.1"/>
    <property type="molecule type" value="Genomic_DNA"/>
</dbReference>
<feature type="domain" description="SAICAR synthetase/ADE2 N-terminal" evidence="9">
    <location>
        <begin position="12"/>
        <end position="237"/>
    </location>
</feature>
<dbReference type="Proteomes" id="UP000232806">
    <property type="component" value="Chromosome"/>
</dbReference>
<dbReference type="CDD" id="cd01415">
    <property type="entry name" value="SAICAR_synt_PurC"/>
    <property type="match status" value="1"/>
</dbReference>
<dbReference type="PANTHER" id="PTHR43599:SF3">
    <property type="entry name" value="SI:DKEY-6E2.2"/>
    <property type="match status" value="1"/>
</dbReference>
<dbReference type="PROSITE" id="PS01057">
    <property type="entry name" value="SAICAR_SYNTHETASE_1"/>
    <property type="match status" value="1"/>
</dbReference>
<evidence type="ECO:0000256" key="3">
    <source>
        <dbReference type="ARBA" id="ARBA00022598"/>
    </source>
</evidence>
<evidence type="ECO:0000256" key="4">
    <source>
        <dbReference type="ARBA" id="ARBA00022741"/>
    </source>
</evidence>
<dbReference type="AlphaFoldDB" id="A0A2H4VF06"/>
<evidence type="ECO:0000256" key="7">
    <source>
        <dbReference type="ARBA" id="ARBA00048475"/>
    </source>
</evidence>
<evidence type="ECO:0000256" key="6">
    <source>
        <dbReference type="ARBA" id="ARBA00022840"/>
    </source>
</evidence>
<comment type="similarity">
    <text evidence="2 8">Belongs to the SAICAR synthetase family.</text>
</comment>
<dbReference type="GO" id="GO:0005524">
    <property type="term" value="F:ATP binding"/>
    <property type="evidence" value="ECO:0007669"/>
    <property type="project" value="UniProtKB-KW"/>
</dbReference>
<dbReference type="EC" id="6.3.2.6" evidence="8"/>
<name>A0A2H4VF06_9EURY</name>
<gene>
    <name evidence="8" type="primary">purC</name>
    <name evidence="10" type="ORF">BK007_00225</name>
</gene>
<dbReference type="InterPro" id="IPR018236">
    <property type="entry name" value="SAICAR_synthetase_CS"/>
</dbReference>
<dbReference type="PANTHER" id="PTHR43599">
    <property type="entry name" value="MULTIFUNCTIONAL PROTEIN ADE2"/>
    <property type="match status" value="1"/>
</dbReference>
<evidence type="ECO:0000313" key="11">
    <source>
        <dbReference type="Proteomes" id="UP000232806"/>
    </source>
</evidence>
<evidence type="ECO:0000259" key="9">
    <source>
        <dbReference type="Pfam" id="PF01259"/>
    </source>
</evidence>
<proteinExistence type="inferred from homology"/>
<evidence type="ECO:0000256" key="1">
    <source>
        <dbReference type="ARBA" id="ARBA00004672"/>
    </source>
</evidence>
<protein>
    <recommendedName>
        <fullName evidence="8">Phosphoribosylaminoimidazole-succinocarboxamide synthase</fullName>
        <ecNumber evidence="8">6.3.2.6</ecNumber>
    </recommendedName>
    <alternativeName>
        <fullName evidence="8">SAICAR synthetase</fullName>
    </alternativeName>
</protein>
<dbReference type="Gene3D" id="3.30.470.20">
    <property type="entry name" value="ATP-grasp fold, B domain"/>
    <property type="match status" value="1"/>
</dbReference>
<dbReference type="Pfam" id="PF01259">
    <property type="entry name" value="SAICAR_synt"/>
    <property type="match status" value="1"/>
</dbReference>
<accession>A0A2H4VF06</accession>
<evidence type="ECO:0000313" key="10">
    <source>
        <dbReference type="EMBL" id="AUB56674.1"/>
    </source>
</evidence>
<evidence type="ECO:0000256" key="8">
    <source>
        <dbReference type="HAMAP-Rule" id="MF_00137"/>
    </source>
</evidence>
<dbReference type="Gene3D" id="3.30.200.20">
    <property type="entry name" value="Phosphorylase Kinase, domain 1"/>
    <property type="match status" value="1"/>
</dbReference>
<keyword evidence="4 8" id="KW-0547">Nucleotide-binding</keyword>